<evidence type="ECO:0000259" key="1">
    <source>
        <dbReference type="Pfam" id="PF00561"/>
    </source>
</evidence>
<protein>
    <submittedName>
        <fullName evidence="2">Alpha/beta hydrolase</fullName>
    </submittedName>
</protein>
<comment type="caution">
    <text evidence="2">The sequence shown here is derived from an EMBL/GenBank/DDBJ whole genome shotgun (WGS) entry which is preliminary data.</text>
</comment>
<keyword evidence="3" id="KW-1185">Reference proteome</keyword>
<keyword evidence="2" id="KW-0378">Hydrolase</keyword>
<dbReference type="SUPFAM" id="SSF53474">
    <property type="entry name" value="alpha/beta-Hydrolases"/>
    <property type="match status" value="1"/>
</dbReference>
<gene>
    <name evidence="2" type="ORF">ACFQ21_26740</name>
</gene>
<accession>A0ABW3KBF1</accession>
<proteinExistence type="predicted"/>
<evidence type="ECO:0000313" key="3">
    <source>
        <dbReference type="Proteomes" id="UP001597112"/>
    </source>
</evidence>
<name>A0ABW3KBF1_9BACT</name>
<dbReference type="Pfam" id="PF00561">
    <property type="entry name" value="Abhydrolase_1"/>
    <property type="match status" value="1"/>
</dbReference>
<dbReference type="EMBL" id="JBHTKA010000014">
    <property type="protein sequence ID" value="MFD1002951.1"/>
    <property type="molecule type" value="Genomic_DNA"/>
</dbReference>
<feature type="domain" description="AB hydrolase-1" evidence="1">
    <location>
        <begin position="79"/>
        <end position="172"/>
    </location>
</feature>
<dbReference type="GO" id="GO:0016787">
    <property type="term" value="F:hydrolase activity"/>
    <property type="evidence" value="ECO:0007669"/>
    <property type="project" value="UniProtKB-KW"/>
</dbReference>
<sequence>MKKDKTPFMLKAVRWIFPRAERIAPTLTHRYFVNLFFTPLRYPTPEKERKAETFSNTFSFEIENKKVQAYTWGDNTRYILVVHGWAGRATQFRRFIKPLLAAGYSVIGFDAPAHGNSEGKRTTIFEFEQVLQSIYELKGEPEAIIAHSFGGGAVLHAAMNGLPVKKLINIASPTIGDEIIRTYLRTINGSPAAAAFFKNFIISTYGKPFDEFTALHFIKHLPYPLELLLIHDTDDKEVVIQHAKALITVYPSARLISTQGLGHTRILKDNAVIEAAVTFITAGASVKKSNTAL</sequence>
<evidence type="ECO:0000313" key="2">
    <source>
        <dbReference type="EMBL" id="MFD1002951.1"/>
    </source>
</evidence>
<dbReference type="Gene3D" id="3.40.50.1820">
    <property type="entry name" value="alpha/beta hydrolase"/>
    <property type="match status" value="1"/>
</dbReference>
<dbReference type="InterPro" id="IPR051044">
    <property type="entry name" value="MAG_DAG_Lipase"/>
</dbReference>
<dbReference type="InterPro" id="IPR029058">
    <property type="entry name" value="AB_hydrolase_fold"/>
</dbReference>
<organism evidence="2 3">
    <name type="scientific">Ohtaekwangia kribbensis</name>
    <dbReference type="NCBI Taxonomy" id="688913"/>
    <lineage>
        <taxon>Bacteria</taxon>
        <taxon>Pseudomonadati</taxon>
        <taxon>Bacteroidota</taxon>
        <taxon>Cytophagia</taxon>
        <taxon>Cytophagales</taxon>
        <taxon>Fulvivirgaceae</taxon>
        <taxon>Ohtaekwangia</taxon>
    </lineage>
</organism>
<dbReference type="PANTHER" id="PTHR11614">
    <property type="entry name" value="PHOSPHOLIPASE-RELATED"/>
    <property type="match status" value="1"/>
</dbReference>
<dbReference type="Proteomes" id="UP001597112">
    <property type="component" value="Unassembled WGS sequence"/>
</dbReference>
<reference evidence="3" key="1">
    <citation type="journal article" date="2019" name="Int. J. Syst. Evol. Microbiol.">
        <title>The Global Catalogue of Microorganisms (GCM) 10K type strain sequencing project: providing services to taxonomists for standard genome sequencing and annotation.</title>
        <authorList>
            <consortium name="The Broad Institute Genomics Platform"/>
            <consortium name="The Broad Institute Genome Sequencing Center for Infectious Disease"/>
            <person name="Wu L."/>
            <person name="Ma J."/>
        </authorList>
    </citation>
    <scope>NUCLEOTIDE SEQUENCE [LARGE SCALE GENOMIC DNA]</scope>
    <source>
        <strain evidence="3">CCUG 58938</strain>
    </source>
</reference>
<dbReference type="InterPro" id="IPR000073">
    <property type="entry name" value="AB_hydrolase_1"/>
</dbReference>
<dbReference type="RefSeq" id="WP_377584884.1">
    <property type="nucleotide sequence ID" value="NZ_JBHTKA010000014.1"/>
</dbReference>